<protein>
    <submittedName>
        <fullName evidence="4">TetR/AcrR family transcriptional regulator</fullName>
    </submittedName>
</protein>
<dbReference type="SUPFAM" id="SSF46689">
    <property type="entry name" value="Homeodomain-like"/>
    <property type="match status" value="1"/>
</dbReference>
<reference evidence="4 5" key="1">
    <citation type="submission" date="2024-09" db="EMBL/GenBank/DDBJ databases">
        <authorList>
            <person name="Makale K.P.P."/>
            <person name="Makhzoum A."/>
            <person name="Rantong G."/>
            <person name="Rahube T.O."/>
        </authorList>
    </citation>
    <scope>NUCLEOTIDE SEQUENCE [LARGE SCALE GENOMIC DNA]</scope>
    <source>
        <strain evidence="4 5">KM_D13</strain>
    </source>
</reference>
<comment type="caution">
    <text evidence="4">The sequence shown here is derived from an EMBL/GenBank/DDBJ whole genome shotgun (WGS) entry which is preliminary data.</text>
</comment>
<evidence type="ECO:0000313" key="5">
    <source>
        <dbReference type="Proteomes" id="UP001575622"/>
    </source>
</evidence>
<dbReference type="EMBL" id="JBHDLN010000011">
    <property type="protein sequence ID" value="MFB0844754.1"/>
    <property type="molecule type" value="Genomic_DNA"/>
</dbReference>
<accession>A0ABV4V5X3</accession>
<name>A0ABV4V5X3_9BACL</name>
<dbReference type="RefSeq" id="WP_373954966.1">
    <property type="nucleotide sequence ID" value="NZ_JBHDLN010000011.1"/>
</dbReference>
<evidence type="ECO:0000256" key="2">
    <source>
        <dbReference type="PROSITE-ProRule" id="PRU00335"/>
    </source>
</evidence>
<dbReference type="Proteomes" id="UP001575622">
    <property type="component" value="Unassembled WGS sequence"/>
</dbReference>
<gene>
    <name evidence="4" type="ORF">ACEU3E_21455</name>
</gene>
<feature type="domain" description="HTH tetR-type" evidence="3">
    <location>
        <begin position="1"/>
        <end position="42"/>
    </location>
</feature>
<keyword evidence="5" id="KW-1185">Reference proteome</keyword>
<keyword evidence="1 2" id="KW-0238">DNA-binding</keyword>
<dbReference type="Pfam" id="PF00440">
    <property type="entry name" value="TetR_N"/>
    <property type="match status" value="1"/>
</dbReference>
<organism evidence="4 5">
    <name type="scientific">Paenibacillus oleatilyticus</name>
    <dbReference type="NCBI Taxonomy" id="2594886"/>
    <lineage>
        <taxon>Bacteria</taxon>
        <taxon>Bacillati</taxon>
        <taxon>Bacillota</taxon>
        <taxon>Bacilli</taxon>
        <taxon>Bacillales</taxon>
        <taxon>Paenibacillaceae</taxon>
        <taxon>Paenibacillus</taxon>
    </lineage>
</organism>
<feature type="DNA-binding region" description="H-T-H motif" evidence="2">
    <location>
        <begin position="5"/>
        <end position="24"/>
    </location>
</feature>
<dbReference type="Gene3D" id="1.10.357.10">
    <property type="entry name" value="Tetracycline Repressor, domain 2"/>
    <property type="match status" value="1"/>
</dbReference>
<evidence type="ECO:0000259" key="3">
    <source>
        <dbReference type="PROSITE" id="PS50977"/>
    </source>
</evidence>
<dbReference type="PROSITE" id="PS50977">
    <property type="entry name" value="HTH_TETR_2"/>
    <property type="match status" value="1"/>
</dbReference>
<dbReference type="InterPro" id="IPR009057">
    <property type="entry name" value="Homeodomain-like_sf"/>
</dbReference>
<dbReference type="InterPro" id="IPR001647">
    <property type="entry name" value="HTH_TetR"/>
</dbReference>
<proteinExistence type="predicted"/>
<sequence length="57" mass="6386">MDKASIQQIADEASISAGMIQHHFSSKDLLIYYSMKLVLDRVHERAMTPDESFSGEG</sequence>
<evidence type="ECO:0000256" key="1">
    <source>
        <dbReference type="ARBA" id="ARBA00023125"/>
    </source>
</evidence>
<evidence type="ECO:0000313" key="4">
    <source>
        <dbReference type="EMBL" id="MFB0844754.1"/>
    </source>
</evidence>